<dbReference type="Pfam" id="PF13524">
    <property type="entry name" value="Glyco_trans_1_2"/>
    <property type="match status" value="1"/>
</dbReference>
<organism evidence="2 3">
    <name type="scientific">Sporomusa acidovorans (strain ATCC 49682 / DSM 3132 / Mol)</name>
    <dbReference type="NCBI Taxonomy" id="1123286"/>
    <lineage>
        <taxon>Bacteria</taxon>
        <taxon>Bacillati</taxon>
        <taxon>Bacillota</taxon>
        <taxon>Negativicutes</taxon>
        <taxon>Selenomonadales</taxon>
        <taxon>Sporomusaceae</taxon>
        <taxon>Sporomusa</taxon>
    </lineage>
</organism>
<keyword evidence="3" id="KW-1185">Reference proteome</keyword>
<dbReference type="Proteomes" id="UP000216052">
    <property type="component" value="Chromosome"/>
</dbReference>
<evidence type="ECO:0000313" key="2">
    <source>
        <dbReference type="EMBL" id="XFO74126.1"/>
    </source>
</evidence>
<evidence type="ECO:0000259" key="1">
    <source>
        <dbReference type="Pfam" id="PF13524"/>
    </source>
</evidence>
<reference evidence="2" key="1">
    <citation type="submission" date="2024-05" db="EMBL/GenBank/DDBJ databases">
        <title>Isolation and characterization of Sporomusa carbonis sp. nov., a carboxydotrophic hydrogenogen in the genus of Sporomusa isolated from a charcoal burning pile.</title>
        <authorList>
            <person name="Boeer T."/>
            <person name="Rosenbaum F."/>
            <person name="Eysell L."/>
            <person name="Mueller V."/>
            <person name="Daniel R."/>
            <person name="Poehlein A."/>
        </authorList>
    </citation>
    <scope>NUCLEOTIDE SEQUENCE [LARGE SCALE GENOMIC DNA]</scope>
    <source>
        <strain evidence="2">DSM 3132</strain>
    </source>
</reference>
<sequence length="343" mass="40342">MKVLLLGPNYFNYVSSIARALKKLNVTVVTIQYYNDVYQECNHLQKKLDQLGVTNWKAARLREWNEHISKTARDFKPDVCIVCNGMILTTQTLQNIKQGNAELVLWLLDGLRRNAVFENNLKLYDQCFVYDQQDVAYVTQKYDIPCTHLVSSYDPAIYYPKQNNRDIDICFIGKTTPKRLEILKAVAEYAKAKNRSFVTYGNYWSTRHYWKKYLFKRRYGPLASFVVNTMISPENLADLYRRSKICLNIHIAEHDGLNPRTFEILGTRSFALVDDKPELSQHFEMGKHLATYCNKNDLLEKIDYYLENTDIREKIMEDGYLYVRDKYDINTTVNRVWNIIKAI</sequence>
<feature type="domain" description="Spore protein YkvP/CgeB glycosyl transferase-like" evidence="1">
    <location>
        <begin position="190"/>
        <end position="333"/>
    </location>
</feature>
<gene>
    <name evidence="2" type="ORF">SPACI_042350</name>
</gene>
<dbReference type="Gene3D" id="3.40.50.2000">
    <property type="entry name" value="Glycogen Phosphorylase B"/>
    <property type="match status" value="1"/>
</dbReference>
<accession>A0ABZ3J8C3</accession>
<name>A0ABZ3J8C3_SPOA4</name>
<dbReference type="EMBL" id="CP155571">
    <property type="protein sequence ID" value="XFO74126.1"/>
    <property type="molecule type" value="Genomic_DNA"/>
</dbReference>
<dbReference type="RefSeq" id="WP_093793067.1">
    <property type="nucleotide sequence ID" value="NZ_CP155571.1"/>
</dbReference>
<protein>
    <recommendedName>
        <fullName evidence="1">Spore protein YkvP/CgeB glycosyl transferase-like domain-containing protein</fullName>
    </recommendedName>
</protein>
<proteinExistence type="predicted"/>
<dbReference type="InterPro" id="IPR055259">
    <property type="entry name" value="YkvP/CgeB_Glyco_trans-like"/>
</dbReference>
<dbReference type="SUPFAM" id="SSF53756">
    <property type="entry name" value="UDP-Glycosyltransferase/glycogen phosphorylase"/>
    <property type="match status" value="1"/>
</dbReference>
<evidence type="ECO:0000313" key="3">
    <source>
        <dbReference type="Proteomes" id="UP000216052"/>
    </source>
</evidence>